<dbReference type="OrthoDB" id="1263200at2"/>
<proteinExistence type="predicted"/>
<evidence type="ECO:0000313" key="3">
    <source>
        <dbReference type="Proteomes" id="UP000031167"/>
    </source>
</evidence>
<accession>A0A0B4D929</accession>
<feature type="transmembrane region" description="Helical" evidence="1">
    <location>
        <begin position="6"/>
        <end position="29"/>
    </location>
</feature>
<organism evidence="2 3">
    <name type="scientific">Chryseobacterium taiwanense</name>
    <dbReference type="NCBI Taxonomy" id="363331"/>
    <lineage>
        <taxon>Bacteria</taxon>
        <taxon>Pseudomonadati</taxon>
        <taxon>Bacteroidota</taxon>
        <taxon>Flavobacteriia</taxon>
        <taxon>Flavobacteriales</taxon>
        <taxon>Weeksellaceae</taxon>
        <taxon>Chryseobacterium group</taxon>
        <taxon>Chryseobacterium</taxon>
    </lineage>
</organism>
<name>A0A0B4D929_9FLAO</name>
<keyword evidence="1" id="KW-0472">Membrane</keyword>
<keyword evidence="1" id="KW-0812">Transmembrane</keyword>
<gene>
    <name evidence="2" type="ORF">RM51_09120</name>
</gene>
<dbReference type="EMBL" id="JWTA01000006">
    <property type="protein sequence ID" value="KIC63201.1"/>
    <property type="molecule type" value="Genomic_DNA"/>
</dbReference>
<keyword evidence="1" id="KW-1133">Transmembrane helix</keyword>
<comment type="caution">
    <text evidence="2">The sequence shown here is derived from an EMBL/GenBank/DDBJ whole genome shotgun (WGS) entry which is preliminary data.</text>
</comment>
<evidence type="ECO:0000313" key="2">
    <source>
        <dbReference type="EMBL" id="KIC63201.1"/>
    </source>
</evidence>
<dbReference type="Proteomes" id="UP000031167">
    <property type="component" value="Unassembled WGS sequence"/>
</dbReference>
<sequence length="77" mass="9313">MDLFDYSFFKLIFLLVLVMSVMICLYLFLRKNSSRSGFWYYGYDFPHYKKYMEIKKKSIDGKGIEVEKEMHYPNGKA</sequence>
<protein>
    <submittedName>
        <fullName evidence="2">Uncharacterized protein</fullName>
    </submittedName>
</protein>
<dbReference type="RefSeq" id="WP_039367987.1">
    <property type="nucleotide sequence ID" value="NZ_JWTA01000006.1"/>
</dbReference>
<reference evidence="2 3" key="1">
    <citation type="submission" date="2014-12" db="EMBL/GenBank/DDBJ databases">
        <title>Genome sequencing of Chryseobacterium taiwanense TPW19.</title>
        <authorList>
            <person name="Tan P.W."/>
            <person name="Chan K.-G."/>
        </authorList>
    </citation>
    <scope>NUCLEOTIDE SEQUENCE [LARGE SCALE GENOMIC DNA]</scope>
    <source>
        <strain evidence="2 3">TPW19</strain>
    </source>
</reference>
<dbReference type="AlphaFoldDB" id="A0A0B4D929"/>
<keyword evidence="3" id="KW-1185">Reference proteome</keyword>
<evidence type="ECO:0000256" key="1">
    <source>
        <dbReference type="SAM" id="Phobius"/>
    </source>
</evidence>